<dbReference type="OrthoDB" id="4412667at2"/>
<feature type="transmembrane region" description="Helical" evidence="1">
    <location>
        <begin position="27"/>
        <end position="45"/>
    </location>
</feature>
<reference evidence="2 3" key="1">
    <citation type="submission" date="2019-05" db="EMBL/GenBank/DDBJ databases">
        <title>Draft genome sequence of Nonomuraea zeae DSM 100528.</title>
        <authorList>
            <person name="Saricaoglu S."/>
            <person name="Isik K."/>
        </authorList>
    </citation>
    <scope>NUCLEOTIDE SEQUENCE [LARGE SCALE GENOMIC DNA]</scope>
    <source>
        <strain evidence="2 3">DSM 100528</strain>
    </source>
</reference>
<organism evidence="2 3">
    <name type="scientific">Nonomuraea zeae</name>
    <dbReference type="NCBI Taxonomy" id="1642303"/>
    <lineage>
        <taxon>Bacteria</taxon>
        <taxon>Bacillati</taxon>
        <taxon>Actinomycetota</taxon>
        <taxon>Actinomycetes</taxon>
        <taxon>Streptosporangiales</taxon>
        <taxon>Streptosporangiaceae</taxon>
        <taxon>Nonomuraea</taxon>
    </lineage>
</organism>
<accession>A0A5S4GNW0</accession>
<dbReference type="EMBL" id="VCKX01000047">
    <property type="protein sequence ID" value="TMR34241.1"/>
    <property type="molecule type" value="Genomic_DNA"/>
</dbReference>
<proteinExistence type="predicted"/>
<name>A0A5S4GNW0_9ACTN</name>
<evidence type="ECO:0000313" key="3">
    <source>
        <dbReference type="Proteomes" id="UP000306628"/>
    </source>
</evidence>
<evidence type="ECO:0000313" key="2">
    <source>
        <dbReference type="EMBL" id="TMR34241.1"/>
    </source>
</evidence>
<sequence length="86" mass="8754">MIPTFHTVALPVRLTFHTAMMEVNEPVMQTAMALAILTSFGLAVLTRGPSRWLAGGAGALVIVVGVRTRPAAGAGNSSGAAALGRP</sequence>
<gene>
    <name evidence="2" type="ORF">ETD85_17520</name>
</gene>
<keyword evidence="1" id="KW-0812">Transmembrane</keyword>
<keyword evidence="3" id="KW-1185">Reference proteome</keyword>
<evidence type="ECO:0000256" key="1">
    <source>
        <dbReference type="SAM" id="Phobius"/>
    </source>
</evidence>
<dbReference type="AlphaFoldDB" id="A0A5S4GNW0"/>
<dbReference type="Proteomes" id="UP000306628">
    <property type="component" value="Unassembled WGS sequence"/>
</dbReference>
<comment type="caution">
    <text evidence="2">The sequence shown here is derived from an EMBL/GenBank/DDBJ whole genome shotgun (WGS) entry which is preliminary data.</text>
</comment>
<dbReference type="RefSeq" id="WP_138690788.1">
    <property type="nucleotide sequence ID" value="NZ_JBHSAZ010000026.1"/>
</dbReference>
<protein>
    <submittedName>
        <fullName evidence="2">Uncharacterized protein</fullName>
    </submittedName>
</protein>
<keyword evidence="1" id="KW-1133">Transmembrane helix</keyword>
<keyword evidence="1" id="KW-0472">Membrane</keyword>